<dbReference type="EMBL" id="JBBPHU010000016">
    <property type="protein sequence ID" value="KAK7509797.1"/>
    <property type="molecule type" value="Genomic_DNA"/>
</dbReference>
<dbReference type="Proteomes" id="UP001363622">
    <property type="component" value="Unassembled WGS sequence"/>
</dbReference>
<dbReference type="Gene3D" id="1.10.10.2670">
    <property type="entry name" value="E3 ubiquitin-protein ligase"/>
    <property type="match status" value="1"/>
</dbReference>
<reference evidence="2 3" key="1">
    <citation type="submission" date="2024-04" db="EMBL/GenBank/DDBJ databases">
        <title>Phyllosticta paracitricarpa is synonymous to the EU quarantine fungus P. citricarpa based on phylogenomic analyses.</title>
        <authorList>
            <consortium name="Lawrence Berkeley National Laboratory"/>
            <person name="Van Ingen-Buijs V.A."/>
            <person name="Van Westerhoven A.C."/>
            <person name="Haridas S."/>
            <person name="Skiadas P."/>
            <person name="Martin F."/>
            <person name="Groenewald J.Z."/>
            <person name="Crous P.W."/>
            <person name="Seidl M.F."/>
        </authorList>
    </citation>
    <scope>NUCLEOTIDE SEQUENCE [LARGE SCALE GENOMIC DNA]</scope>
    <source>
        <strain evidence="2 3">CBS 123371</strain>
    </source>
</reference>
<feature type="compositionally biased region" description="Basic and acidic residues" evidence="1">
    <location>
        <begin position="460"/>
        <end position="478"/>
    </location>
</feature>
<evidence type="ECO:0008006" key="4">
    <source>
        <dbReference type="Google" id="ProtNLM"/>
    </source>
</evidence>
<name>A0ABR1K8G5_9PEZI</name>
<feature type="compositionally biased region" description="Polar residues" evidence="1">
    <location>
        <begin position="557"/>
        <end position="566"/>
    </location>
</feature>
<feature type="compositionally biased region" description="Basic and acidic residues" evidence="1">
    <location>
        <begin position="376"/>
        <end position="386"/>
    </location>
</feature>
<feature type="compositionally biased region" description="Low complexity" evidence="1">
    <location>
        <begin position="617"/>
        <end position="629"/>
    </location>
</feature>
<dbReference type="SUPFAM" id="SSF46785">
    <property type="entry name" value="Winged helix' DNA-binding domain"/>
    <property type="match status" value="1"/>
</dbReference>
<feature type="compositionally biased region" description="Low complexity" evidence="1">
    <location>
        <begin position="181"/>
        <end position="202"/>
    </location>
</feature>
<feature type="compositionally biased region" description="Low complexity" evidence="1">
    <location>
        <begin position="698"/>
        <end position="712"/>
    </location>
</feature>
<proteinExistence type="predicted"/>
<comment type="caution">
    <text evidence="2">The sequence shown here is derived from an EMBL/GenBank/DDBJ whole genome shotgun (WGS) entry which is preliminary data.</text>
</comment>
<feature type="compositionally biased region" description="Basic and acidic residues" evidence="1">
    <location>
        <begin position="360"/>
        <end position="369"/>
    </location>
</feature>
<organism evidence="2 3">
    <name type="scientific">Phyllosticta citriasiana</name>
    <dbReference type="NCBI Taxonomy" id="595635"/>
    <lineage>
        <taxon>Eukaryota</taxon>
        <taxon>Fungi</taxon>
        <taxon>Dikarya</taxon>
        <taxon>Ascomycota</taxon>
        <taxon>Pezizomycotina</taxon>
        <taxon>Dothideomycetes</taxon>
        <taxon>Dothideomycetes incertae sedis</taxon>
        <taxon>Botryosphaeriales</taxon>
        <taxon>Phyllostictaceae</taxon>
        <taxon>Phyllosticta</taxon>
    </lineage>
</organism>
<keyword evidence="3" id="KW-1185">Reference proteome</keyword>
<dbReference type="InterPro" id="IPR042065">
    <property type="entry name" value="E3_ELL-like"/>
</dbReference>
<feature type="region of interest" description="Disordered" evidence="1">
    <location>
        <begin position="348"/>
        <end position="747"/>
    </location>
</feature>
<feature type="compositionally biased region" description="Basic and acidic residues" evidence="1">
    <location>
        <begin position="578"/>
        <end position="604"/>
    </location>
</feature>
<accession>A0ABR1K8G5</accession>
<evidence type="ECO:0000313" key="2">
    <source>
        <dbReference type="EMBL" id="KAK7509797.1"/>
    </source>
</evidence>
<feature type="compositionally biased region" description="Polar residues" evidence="1">
    <location>
        <begin position="659"/>
        <end position="674"/>
    </location>
</feature>
<feature type="region of interest" description="Disordered" evidence="1">
    <location>
        <begin position="174"/>
        <end position="204"/>
    </location>
</feature>
<feature type="compositionally biased region" description="Basic and acidic residues" evidence="1">
    <location>
        <begin position="410"/>
        <end position="427"/>
    </location>
</feature>
<evidence type="ECO:0000256" key="1">
    <source>
        <dbReference type="SAM" id="MobiDB-lite"/>
    </source>
</evidence>
<feature type="compositionally biased region" description="Low complexity" evidence="1">
    <location>
        <begin position="675"/>
        <end position="687"/>
    </location>
</feature>
<gene>
    <name evidence="2" type="ORF">IWZ03DRAFT_418924</name>
</gene>
<sequence length="808" mass="87515">MASSPHAAAGMLLSGAPDTYIGSKTIPPASRGRQVMQLELNQDVLDELLTSIRNGTPPKLLLGHNPVIQYGDTKHILHSKHQIDRPELYLSKSDSSDHDQFQGLVNRFDIHRARENTAGFDAALATFKNNMAAMDREREAKMVAIADAKNSRPLTDKKRIPKKLAPGVNVFGAKMGQSRQSSPSLAAASPLPGSAPTSAPPSNRMSALQTAIKVPVLHLLAVKPVRLADLQRTTRAPKQELGAVLQKIASENKDGEWELNGKSYKELDVWTFPYRSQDERQAAIDNAIRAFDKQRLSPEEKIWQMLLPLDERGKGKTLSRLTIGKPREVSQKTTPTVGPMKNLKKMLKAPAKKVEPKKRKAEESKESAVPKKRAVGTREEVKEAARKSAVKTVEVDKETAAPRKPMVKSASKEGTARSMARDAEGDKPAAALRKSTKVVPVQRENALSAKPSPSIPSSREYQDDTRKAGIASQRERINGPEASAAASKSSSQKGNASNAGARKEMKAKKMQSKINERPFTSTKRVQDNKPKNPSPLGASPPTNASDLGKDHPMNKKQYASISTNGRANEGAAPPLSRSDVRQPERNLKRRTNELDGDSKADVSTKPRKSAPATANGTSSRASASTMTTDARLKRKSPDPDTDSARSHPSKRLAAPIKPASSSRQAPTQTPTPNHSGSSSVSSTSSSSRPLAALSARVGAAFGSSGSSSSSGGSNNGNGNGAATASPQSLRDEGDESPEPTGPLDHSHVVEMSALFKKYYTRYYDRYQRLADREEPPTEAERREIETMHRQLVQMKREIYSGVQAARAK</sequence>
<protein>
    <recommendedName>
        <fullName evidence="4">E3 ubiquitin-protein ligase</fullName>
    </recommendedName>
</protein>
<feature type="compositionally biased region" description="Basic residues" evidence="1">
    <location>
        <begin position="348"/>
        <end position="359"/>
    </location>
</feature>
<dbReference type="InterPro" id="IPR036390">
    <property type="entry name" value="WH_DNA-bd_sf"/>
</dbReference>
<feature type="compositionally biased region" description="Low complexity" evidence="1">
    <location>
        <begin position="482"/>
        <end position="500"/>
    </location>
</feature>
<feature type="compositionally biased region" description="Basic and acidic residues" evidence="1">
    <location>
        <begin position="635"/>
        <end position="645"/>
    </location>
</feature>
<evidence type="ECO:0000313" key="3">
    <source>
        <dbReference type="Proteomes" id="UP001363622"/>
    </source>
</evidence>